<dbReference type="RefSeq" id="WP_012350746.1">
    <property type="nucleotide sequence ID" value="NC_010525.1"/>
</dbReference>
<gene>
    <name evidence="2" type="ordered locus">Tneu_1402</name>
</gene>
<dbReference type="PROSITE" id="PS50234">
    <property type="entry name" value="VWFA"/>
    <property type="match status" value="1"/>
</dbReference>
<dbReference type="KEGG" id="tne:Tneu_1402"/>
<organism evidence="2 3">
    <name type="scientific">Pyrobaculum neutrophilum (strain DSM 2338 / JCM 9278 / NBRC 100436 / V24Sta)</name>
    <name type="common">Thermoproteus neutrophilus</name>
    <dbReference type="NCBI Taxonomy" id="444157"/>
    <lineage>
        <taxon>Archaea</taxon>
        <taxon>Thermoproteota</taxon>
        <taxon>Thermoprotei</taxon>
        <taxon>Thermoproteales</taxon>
        <taxon>Thermoproteaceae</taxon>
        <taxon>Pyrobaculum</taxon>
    </lineage>
</organism>
<dbReference type="eggNOG" id="arCOG00445">
    <property type="taxonomic scope" value="Archaea"/>
</dbReference>
<dbReference type="SMART" id="SM00327">
    <property type="entry name" value="VWA"/>
    <property type="match status" value="1"/>
</dbReference>
<evidence type="ECO:0000313" key="2">
    <source>
        <dbReference type="EMBL" id="ACB40327.1"/>
    </source>
</evidence>
<dbReference type="Gene3D" id="3.40.50.410">
    <property type="entry name" value="von Willebrand factor, type A domain"/>
    <property type="match status" value="1"/>
</dbReference>
<dbReference type="Proteomes" id="UP000001694">
    <property type="component" value="Chromosome"/>
</dbReference>
<dbReference type="InterPro" id="IPR036465">
    <property type="entry name" value="vWFA_dom_sf"/>
</dbReference>
<accession>B1Y998</accession>
<dbReference type="AlphaFoldDB" id="B1Y998"/>
<protein>
    <submittedName>
        <fullName evidence="2">Phage head-tail adaptor</fullName>
    </submittedName>
</protein>
<dbReference type="SUPFAM" id="SSF53300">
    <property type="entry name" value="vWA-like"/>
    <property type="match status" value="1"/>
</dbReference>
<sequence>MELADLLVAIHRCLGGISTRSLIYALADVYARAQLGDVDGNKVLEILAQNLAGYLRLSPSEAKRVIEAALSCTPSAEGGYTTAATAAVGREEAPTLAHLVNRYVPVDATPRVKLEVIKRLSLPRDAVEESKANIVARGAGLLHVKSAVRSIRQYTPYSPPSDVDLIKTAVSVARKAALGRPISDGDLYIREYTHVIDKPIYVALDVSGSMKEYLGPSTKLRVAKNAVARYLRQVAQLRGSVSLVLFNVGADFMWTPHPVHRYLGDMLEILRYIYAMGGTELASALELLHNHGVVNDVVVITDGRTSDVEKVLDLAKRFRRLHVIATEKNPFLKQIAKITGGRYRELAPTLDILELHS</sequence>
<dbReference type="GeneID" id="6164967"/>
<dbReference type="InterPro" id="IPR002035">
    <property type="entry name" value="VWF_A"/>
</dbReference>
<dbReference type="EMBL" id="CP001014">
    <property type="protein sequence ID" value="ACB40327.1"/>
    <property type="molecule type" value="Genomic_DNA"/>
</dbReference>
<keyword evidence="3" id="KW-1185">Reference proteome</keyword>
<proteinExistence type="predicted"/>
<evidence type="ECO:0000313" key="3">
    <source>
        <dbReference type="Proteomes" id="UP000001694"/>
    </source>
</evidence>
<reference evidence="2" key="1">
    <citation type="submission" date="2008-03" db="EMBL/GenBank/DDBJ databases">
        <title>Complete sequence of Thermoproteus neutrophilus V24Sta.</title>
        <authorList>
            <consortium name="US DOE Joint Genome Institute"/>
            <person name="Copeland A."/>
            <person name="Lucas S."/>
            <person name="Lapidus A."/>
            <person name="Glavina del Rio T."/>
            <person name="Dalin E."/>
            <person name="Tice H."/>
            <person name="Bruce D."/>
            <person name="Goodwin L."/>
            <person name="Pitluck S."/>
            <person name="Sims D."/>
            <person name="Brettin T."/>
            <person name="Detter J.C."/>
            <person name="Han C."/>
            <person name="Kuske C.R."/>
            <person name="Schmutz J."/>
            <person name="Larimer F."/>
            <person name="Land M."/>
            <person name="Hauser L."/>
            <person name="Kyrpides N."/>
            <person name="Mikhailova N."/>
            <person name="Biddle J.F."/>
            <person name="Zhang Z."/>
            <person name="Fitz-Gibbon S.T."/>
            <person name="Lowe T.M."/>
            <person name="Saltikov C."/>
            <person name="House C.H."/>
            <person name="Richardson P."/>
        </authorList>
    </citation>
    <scope>NUCLEOTIDE SEQUENCE [LARGE SCALE GENOMIC DNA]</scope>
    <source>
        <strain evidence="2">V24Sta</strain>
    </source>
</reference>
<dbReference type="CDD" id="cd00198">
    <property type="entry name" value="vWFA"/>
    <property type="match status" value="1"/>
</dbReference>
<dbReference type="OrthoDB" id="64524at2157"/>
<dbReference type="STRING" id="444157.Tneu_1402"/>
<dbReference type="HOGENOM" id="CLU_775270_0_0_2"/>
<evidence type="ECO:0000259" key="1">
    <source>
        <dbReference type="PROSITE" id="PS50234"/>
    </source>
</evidence>
<dbReference type="Pfam" id="PF13519">
    <property type="entry name" value="VWA_2"/>
    <property type="match status" value="1"/>
</dbReference>
<name>B1Y998_PYRNV</name>
<feature type="domain" description="VWFA" evidence="1">
    <location>
        <begin position="199"/>
        <end position="323"/>
    </location>
</feature>